<dbReference type="GO" id="GO:0000155">
    <property type="term" value="F:phosphorelay sensor kinase activity"/>
    <property type="evidence" value="ECO:0007669"/>
    <property type="project" value="InterPro"/>
</dbReference>
<evidence type="ECO:0000256" key="5">
    <source>
        <dbReference type="ARBA" id="ARBA00022741"/>
    </source>
</evidence>
<dbReference type="Proteomes" id="UP000245627">
    <property type="component" value="Unassembled WGS sequence"/>
</dbReference>
<dbReference type="Gene3D" id="1.20.5.1930">
    <property type="match status" value="1"/>
</dbReference>
<keyword evidence="3" id="KW-0597">Phosphoprotein</keyword>
<name>A0A2T8HIP0_9SPHI</name>
<keyword evidence="10" id="KW-0175">Coiled coil</keyword>
<evidence type="ECO:0000259" key="13">
    <source>
        <dbReference type="PROSITE" id="PS50109"/>
    </source>
</evidence>
<evidence type="ECO:0000256" key="7">
    <source>
        <dbReference type="ARBA" id="ARBA00022840"/>
    </source>
</evidence>
<dbReference type="SUPFAM" id="SSF55874">
    <property type="entry name" value="ATPase domain of HSP90 chaperone/DNA topoisomerase II/histidine kinase"/>
    <property type="match status" value="1"/>
</dbReference>
<evidence type="ECO:0000256" key="4">
    <source>
        <dbReference type="ARBA" id="ARBA00022679"/>
    </source>
</evidence>
<keyword evidence="12" id="KW-0732">Signal</keyword>
<dbReference type="InterPro" id="IPR011990">
    <property type="entry name" value="TPR-like_helical_dom_sf"/>
</dbReference>
<keyword evidence="15" id="KW-1185">Reference proteome</keyword>
<comment type="caution">
    <text evidence="14">The sequence shown here is derived from an EMBL/GenBank/DDBJ whole genome shotgun (WGS) entry which is preliminary data.</text>
</comment>
<dbReference type="PROSITE" id="PS50005">
    <property type="entry name" value="TPR"/>
    <property type="match status" value="1"/>
</dbReference>
<organism evidence="14 15">
    <name type="scientific">Sphingobacterium corticibacter</name>
    <dbReference type="NCBI Taxonomy" id="2171749"/>
    <lineage>
        <taxon>Bacteria</taxon>
        <taxon>Pseudomonadati</taxon>
        <taxon>Bacteroidota</taxon>
        <taxon>Sphingobacteriia</taxon>
        <taxon>Sphingobacteriales</taxon>
        <taxon>Sphingobacteriaceae</taxon>
        <taxon>Sphingobacterium</taxon>
    </lineage>
</organism>
<evidence type="ECO:0000256" key="6">
    <source>
        <dbReference type="ARBA" id="ARBA00022777"/>
    </source>
</evidence>
<evidence type="ECO:0000256" key="10">
    <source>
        <dbReference type="SAM" id="Coils"/>
    </source>
</evidence>
<keyword evidence="7" id="KW-0067">ATP-binding</keyword>
<dbReference type="Pfam" id="PF07730">
    <property type="entry name" value="HisKA_3"/>
    <property type="match status" value="1"/>
</dbReference>
<dbReference type="EC" id="2.7.13.3" evidence="2"/>
<accession>A0A2T8HIP0</accession>
<gene>
    <name evidence="14" type="ORF">DC487_10380</name>
</gene>
<feature type="coiled-coil region" evidence="10">
    <location>
        <begin position="368"/>
        <end position="395"/>
    </location>
</feature>
<dbReference type="PANTHER" id="PTHR24421">
    <property type="entry name" value="NITRATE/NITRITE SENSOR PROTEIN NARX-RELATED"/>
    <property type="match status" value="1"/>
</dbReference>
<dbReference type="Gene3D" id="1.25.40.10">
    <property type="entry name" value="Tetratricopeptide repeat domain"/>
    <property type="match status" value="1"/>
</dbReference>
<proteinExistence type="predicted"/>
<dbReference type="GO" id="GO:0016020">
    <property type="term" value="C:membrane"/>
    <property type="evidence" value="ECO:0007669"/>
    <property type="project" value="InterPro"/>
</dbReference>
<feature type="domain" description="Histidine kinase" evidence="13">
    <location>
        <begin position="462"/>
        <end position="660"/>
    </location>
</feature>
<dbReference type="Pfam" id="PF02518">
    <property type="entry name" value="HATPase_c"/>
    <property type="match status" value="1"/>
</dbReference>
<dbReference type="InterPro" id="IPR019734">
    <property type="entry name" value="TPR_rpt"/>
</dbReference>
<evidence type="ECO:0000313" key="14">
    <source>
        <dbReference type="EMBL" id="PVH25317.1"/>
    </source>
</evidence>
<feature type="signal peptide" evidence="12">
    <location>
        <begin position="1"/>
        <end position="22"/>
    </location>
</feature>
<keyword evidence="6" id="KW-0418">Kinase</keyword>
<dbReference type="SUPFAM" id="SSF48452">
    <property type="entry name" value="TPR-like"/>
    <property type="match status" value="2"/>
</dbReference>
<feature type="chain" id="PRO_5015501882" description="histidine kinase" evidence="12">
    <location>
        <begin position="23"/>
        <end position="660"/>
    </location>
</feature>
<evidence type="ECO:0000313" key="15">
    <source>
        <dbReference type="Proteomes" id="UP000245627"/>
    </source>
</evidence>
<feature type="repeat" description="TPR" evidence="9">
    <location>
        <begin position="172"/>
        <end position="205"/>
    </location>
</feature>
<evidence type="ECO:0000256" key="9">
    <source>
        <dbReference type="PROSITE-ProRule" id="PRU00339"/>
    </source>
</evidence>
<dbReference type="InterPro" id="IPR005467">
    <property type="entry name" value="His_kinase_dom"/>
</dbReference>
<protein>
    <recommendedName>
        <fullName evidence="2">histidine kinase</fullName>
        <ecNumber evidence="2">2.7.13.3</ecNumber>
    </recommendedName>
</protein>
<keyword evidence="11" id="KW-0812">Transmembrane</keyword>
<dbReference type="GO" id="GO:0046983">
    <property type="term" value="F:protein dimerization activity"/>
    <property type="evidence" value="ECO:0007669"/>
    <property type="project" value="InterPro"/>
</dbReference>
<dbReference type="InterPro" id="IPR050482">
    <property type="entry name" value="Sensor_HK_TwoCompSys"/>
</dbReference>
<dbReference type="InterPro" id="IPR011712">
    <property type="entry name" value="Sig_transdc_His_kin_sub3_dim/P"/>
</dbReference>
<keyword evidence="8" id="KW-0902">Two-component regulatory system</keyword>
<dbReference type="EMBL" id="QDKG01000003">
    <property type="protein sequence ID" value="PVH25317.1"/>
    <property type="molecule type" value="Genomic_DNA"/>
</dbReference>
<evidence type="ECO:0000256" key="8">
    <source>
        <dbReference type="ARBA" id="ARBA00023012"/>
    </source>
</evidence>
<comment type="catalytic activity">
    <reaction evidence="1">
        <text>ATP + protein L-histidine = ADP + protein N-phospho-L-histidine.</text>
        <dbReference type="EC" id="2.7.13.3"/>
    </reaction>
</comment>
<dbReference type="InterPro" id="IPR003594">
    <property type="entry name" value="HATPase_dom"/>
</dbReference>
<evidence type="ECO:0000256" key="12">
    <source>
        <dbReference type="SAM" id="SignalP"/>
    </source>
</evidence>
<keyword evidence="11" id="KW-0472">Membrane</keyword>
<reference evidence="14 15" key="1">
    <citation type="submission" date="2018-04" db="EMBL/GenBank/DDBJ databases">
        <title>Sphingobacterium cortibacter sp. nov.</title>
        <authorList>
            <person name="Li Y."/>
        </authorList>
    </citation>
    <scope>NUCLEOTIDE SEQUENCE [LARGE SCALE GENOMIC DNA]</scope>
    <source>
        <strain evidence="14 15">2c-3</strain>
    </source>
</reference>
<evidence type="ECO:0000256" key="3">
    <source>
        <dbReference type="ARBA" id="ARBA00022553"/>
    </source>
</evidence>
<dbReference type="SMART" id="SM00387">
    <property type="entry name" value="HATPase_c"/>
    <property type="match status" value="1"/>
</dbReference>
<dbReference type="Gene3D" id="3.30.565.10">
    <property type="entry name" value="Histidine kinase-like ATPase, C-terminal domain"/>
    <property type="match status" value="1"/>
</dbReference>
<feature type="transmembrane region" description="Helical" evidence="11">
    <location>
        <begin position="411"/>
        <end position="430"/>
    </location>
</feature>
<keyword evidence="11" id="KW-1133">Transmembrane helix</keyword>
<keyword evidence="4" id="KW-0808">Transferase</keyword>
<keyword evidence="5" id="KW-0547">Nucleotide-binding</keyword>
<evidence type="ECO:0000256" key="1">
    <source>
        <dbReference type="ARBA" id="ARBA00000085"/>
    </source>
</evidence>
<evidence type="ECO:0000256" key="11">
    <source>
        <dbReference type="SAM" id="Phobius"/>
    </source>
</evidence>
<dbReference type="PANTHER" id="PTHR24421:SF10">
    <property type="entry name" value="NITRATE_NITRITE SENSOR PROTEIN NARQ"/>
    <property type="match status" value="1"/>
</dbReference>
<dbReference type="CDD" id="cd16917">
    <property type="entry name" value="HATPase_UhpB-NarQ-NarX-like"/>
    <property type="match status" value="1"/>
</dbReference>
<dbReference type="AlphaFoldDB" id="A0A2T8HIP0"/>
<keyword evidence="9" id="KW-0802">TPR repeat</keyword>
<sequence>MRICLWHILFLVCMLLRYSALAQSMSDIKQYGDSIYQKIKVLPDNEEKAFALLDLSFFWGDYDTAQAFLYIDQAQKLLPKDKDQAFQLGVIDFYKASAYFDADSDKAKQLYMAAEKNLNKVNNERATRYRIRLWSSYGALLQREGRAREYVEALIHRVIPMATAIRDTTLLGSNYQNVAMALMNMQDYKQADRYYKRAIDLLRHDSALDEHRLTAYVNAARNAIFQSHLDQAEVLLQQAAKTLQLIPHSTYGPMYYTVYGSYWKRKGQYGKAFAQFDKGLASARALKSESLAATVLFDQYEAFRDAGKLPEAKQALMQVLPYVESTAILRNKQRIYYNLATIESDLQQYEASAAWYKKYAAVVDTMSIDANETRILELEKKYQTAEKERELLLTQEKNQAQQITLIRTRGWIVSLLFCLILLVMFVFIGYSSMRNRKQLNAQQEKLQIFNAMAHGEEQERSRIARDLHDGLGGILAGIKLKLSAIVAQAAANEKTAYKKQDDPLQELIHQVDYSVDEVRRVARNMMPESLRTMGLEAALSDLCRSMQHAALKVDFTASNLSDNYDQRFLTGVYRIAQELLTNTVRHSQASHVLLQCSEDDGQFYLSVEDNGRGFDKSKVRSKGIGLQNIQNRVDMLNGEMDIDTAPDQGVSIHITFHTHV</sequence>
<evidence type="ECO:0000256" key="2">
    <source>
        <dbReference type="ARBA" id="ARBA00012438"/>
    </source>
</evidence>
<dbReference type="GO" id="GO:0005524">
    <property type="term" value="F:ATP binding"/>
    <property type="evidence" value="ECO:0007669"/>
    <property type="project" value="UniProtKB-KW"/>
</dbReference>
<dbReference type="PROSITE" id="PS50109">
    <property type="entry name" value="HIS_KIN"/>
    <property type="match status" value="1"/>
</dbReference>
<dbReference type="InterPro" id="IPR036890">
    <property type="entry name" value="HATPase_C_sf"/>
</dbReference>